<dbReference type="PANTHER" id="PTHR13140:SF837">
    <property type="entry name" value="MYOSIN-3-RELATED"/>
    <property type="match status" value="1"/>
</dbReference>
<evidence type="ECO:0000256" key="2">
    <source>
        <dbReference type="ARBA" id="ARBA00022741"/>
    </source>
</evidence>
<dbReference type="InterPro" id="IPR001609">
    <property type="entry name" value="Myosin_head_motor_dom-like"/>
</dbReference>
<dbReference type="GO" id="GO:0051666">
    <property type="term" value="P:actin cortical patch localization"/>
    <property type="evidence" value="ECO:0007669"/>
    <property type="project" value="TreeGrafter"/>
</dbReference>
<feature type="domain" description="Myosin motor" evidence="6">
    <location>
        <begin position="1"/>
        <end position="171"/>
    </location>
</feature>
<dbReference type="GO" id="GO:0005886">
    <property type="term" value="C:plasma membrane"/>
    <property type="evidence" value="ECO:0007669"/>
    <property type="project" value="TreeGrafter"/>
</dbReference>
<keyword evidence="2" id="KW-0547">Nucleotide-binding</keyword>
<evidence type="ECO:0000256" key="5">
    <source>
        <dbReference type="PROSITE-ProRule" id="PRU00782"/>
    </source>
</evidence>
<dbReference type="GO" id="GO:0030479">
    <property type="term" value="C:actin cortical patch"/>
    <property type="evidence" value="ECO:0007669"/>
    <property type="project" value="TreeGrafter"/>
</dbReference>
<dbReference type="GO" id="GO:0007015">
    <property type="term" value="P:actin filament organization"/>
    <property type="evidence" value="ECO:0007669"/>
    <property type="project" value="TreeGrafter"/>
</dbReference>
<keyword evidence="5" id="KW-0505">Motor protein</keyword>
<dbReference type="Pfam" id="PF00063">
    <property type="entry name" value="Myosin_head"/>
    <property type="match status" value="1"/>
</dbReference>
<dbReference type="EMBL" id="QKWP01000540">
    <property type="protein sequence ID" value="RIB18414.1"/>
    <property type="molecule type" value="Genomic_DNA"/>
</dbReference>
<dbReference type="GO" id="GO:0051015">
    <property type="term" value="F:actin filament binding"/>
    <property type="evidence" value="ECO:0007669"/>
    <property type="project" value="TreeGrafter"/>
</dbReference>
<dbReference type="AlphaFoldDB" id="A0A397V798"/>
<keyword evidence="4 5" id="KW-0009">Actin-binding</keyword>
<dbReference type="GO" id="GO:0005524">
    <property type="term" value="F:ATP binding"/>
    <property type="evidence" value="ECO:0007669"/>
    <property type="project" value="UniProtKB-KW"/>
</dbReference>
<dbReference type="OrthoDB" id="6108017at2759"/>
<dbReference type="FunFam" id="1.20.120.720:FF:000015">
    <property type="entry name" value="Myosin I"/>
    <property type="match status" value="1"/>
</dbReference>
<evidence type="ECO:0000313" key="7">
    <source>
        <dbReference type="EMBL" id="RIB18414.1"/>
    </source>
</evidence>
<dbReference type="SUPFAM" id="SSF52540">
    <property type="entry name" value="P-loop containing nucleoside triphosphate hydrolases"/>
    <property type="match status" value="1"/>
</dbReference>
<dbReference type="GO" id="GO:0000146">
    <property type="term" value="F:microfilament motor activity"/>
    <property type="evidence" value="ECO:0007669"/>
    <property type="project" value="TreeGrafter"/>
</dbReference>
<evidence type="ECO:0000256" key="1">
    <source>
        <dbReference type="ARBA" id="ARBA00022443"/>
    </source>
</evidence>
<dbReference type="Proteomes" id="UP000266673">
    <property type="component" value="Unassembled WGS sequence"/>
</dbReference>
<accession>A0A397V798</accession>
<keyword evidence="5" id="KW-0518">Myosin</keyword>
<keyword evidence="8" id="KW-1185">Reference proteome</keyword>
<dbReference type="Gene3D" id="1.20.58.530">
    <property type="match status" value="1"/>
</dbReference>
<sequence>MNIIGLTQSEQDDIFRMLAIILWLGNVQFDEGNDGNSVVNDEDVTNFIAYILEVDGEILAKSLTSRTIEASRGGRRGSVYDVPLNTVQASAVRDALAKAIYNNLFEWIVERINSALRSRTTASHVIGVLDIYGFEIFEENSFEQLCINYVNEKLQQIFIELTLKTEQEDIE</sequence>
<evidence type="ECO:0000259" key="6">
    <source>
        <dbReference type="PROSITE" id="PS51456"/>
    </source>
</evidence>
<protein>
    <submittedName>
        <fullName evidence="7">Myosin head, motor domain-containing protein</fullName>
    </submittedName>
</protein>
<comment type="caution">
    <text evidence="7">The sequence shown here is derived from an EMBL/GenBank/DDBJ whole genome shotgun (WGS) entry which is preliminary data.</text>
</comment>
<dbReference type="STRING" id="44941.A0A397V798"/>
<dbReference type="GO" id="GO:0051286">
    <property type="term" value="C:cell tip"/>
    <property type="evidence" value="ECO:0007669"/>
    <property type="project" value="TreeGrafter"/>
</dbReference>
<evidence type="ECO:0000256" key="4">
    <source>
        <dbReference type="ARBA" id="ARBA00023203"/>
    </source>
</evidence>
<comment type="caution">
    <text evidence="5">Lacks conserved residue(s) required for the propagation of feature annotation.</text>
</comment>
<proteinExistence type="inferred from homology"/>
<dbReference type="GO" id="GO:0006897">
    <property type="term" value="P:endocytosis"/>
    <property type="evidence" value="ECO:0007669"/>
    <property type="project" value="TreeGrafter"/>
</dbReference>
<name>A0A397V798_9GLOM</name>
<keyword evidence="3" id="KW-0067">ATP-binding</keyword>
<dbReference type="InterPro" id="IPR027417">
    <property type="entry name" value="P-loop_NTPase"/>
</dbReference>
<evidence type="ECO:0000313" key="8">
    <source>
        <dbReference type="Proteomes" id="UP000266673"/>
    </source>
</evidence>
<keyword evidence="1" id="KW-0728">SH3 domain</keyword>
<comment type="similarity">
    <text evidence="5">Belongs to the TRAFAC class myosin-kinesin ATPase superfamily. Myosin family.</text>
</comment>
<evidence type="ECO:0000256" key="3">
    <source>
        <dbReference type="ARBA" id="ARBA00022840"/>
    </source>
</evidence>
<dbReference type="Gene3D" id="1.20.120.720">
    <property type="entry name" value="Myosin VI head, motor domain, U50 subdomain"/>
    <property type="match status" value="1"/>
</dbReference>
<dbReference type="GO" id="GO:0016459">
    <property type="term" value="C:myosin complex"/>
    <property type="evidence" value="ECO:0007669"/>
    <property type="project" value="UniProtKB-KW"/>
</dbReference>
<reference evidence="7 8" key="1">
    <citation type="submission" date="2018-06" db="EMBL/GenBank/DDBJ databases">
        <title>Comparative genomics reveals the genomic features of Rhizophagus irregularis, R. cerebriforme, R. diaphanum and Gigaspora rosea, and their symbiotic lifestyle signature.</title>
        <authorList>
            <person name="Morin E."/>
            <person name="San Clemente H."/>
            <person name="Chen E.C.H."/>
            <person name="De La Providencia I."/>
            <person name="Hainaut M."/>
            <person name="Kuo A."/>
            <person name="Kohler A."/>
            <person name="Murat C."/>
            <person name="Tang N."/>
            <person name="Roy S."/>
            <person name="Loubradou J."/>
            <person name="Henrissat B."/>
            <person name="Grigoriev I.V."/>
            <person name="Corradi N."/>
            <person name="Roux C."/>
            <person name="Martin F.M."/>
        </authorList>
    </citation>
    <scope>NUCLEOTIDE SEQUENCE [LARGE SCALE GENOMIC DNA]</scope>
    <source>
        <strain evidence="7 8">DAOM 194757</strain>
    </source>
</reference>
<dbReference type="PROSITE" id="PS51456">
    <property type="entry name" value="MYOSIN_MOTOR"/>
    <property type="match status" value="1"/>
</dbReference>
<dbReference type="PANTHER" id="PTHR13140">
    <property type="entry name" value="MYOSIN"/>
    <property type="match status" value="1"/>
</dbReference>
<organism evidence="7 8">
    <name type="scientific">Gigaspora rosea</name>
    <dbReference type="NCBI Taxonomy" id="44941"/>
    <lineage>
        <taxon>Eukaryota</taxon>
        <taxon>Fungi</taxon>
        <taxon>Fungi incertae sedis</taxon>
        <taxon>Mucoromycota</taxon>
        <taxon>Glomeromycotina</taxon>
        <taxon>Glomeromycetes</taxon>
        <taxon>Diversisporales</taxon>
        <taxon>Gigasporaceae</taxon>
        <taxon>Gigaspora</taxon>
    </lineage>
</organism>
<dbReference type="SMART" id="SM00242">
    <property type="entry name" value="MYSc"/>
    <property type="match status" value="1"/>
</dbReference>
<gene>
    <name evidence="7" type="ORF">C2G38_1351825</name>
</gene>